<evidence type="ECO:0000313" key="1">
    <source>
        <dbReference type="EMBL" id="MQT15424.1"/>
    </source>
</evidence>
<evidence type="ECO:0000313" key="2">
    <source>
        <dbReference type="Proteomes" id="UP000332515"/>
    </source>
</evidence>
<reference evidence="1 2" key="1">
    <citation type="submission" date="2019-09" db="EMBL/GenBank/DDBJ databases">
        <title>Segnochrobactrum spirostomi gen. nov., sp. nov., isolated from the ciliate Spirostomum cf. yagiui and description of a novel family, Segnochrobactraceae fam. nov. within the order Rhizobiales of the class Alphaproteobacteria.</title>
        <authorList>
            <person name="Akter S."/>
            <person name="Shazib S.U.A."/>
            <person name="Shin M.K."/>
        </authorList>
    </citation>
    <scope>NUCLEOTIDE SEQUENCE [LARGE SCALE GENOMIC DNA]</scope>
    <source>
        <strain evidence="1 2">Sp-1</strain>
    </source>
</reference>
<proteinExistence type="predicted"/>
<keyword evidence="2" id="KW-1185">Reference proteome</keyword>
<accession>A0A6A7Y7W6</accession>
<protein>
    <submittedName>
        <fullName evidence="1">Uncharacterized protein</fullName>
    </submittedName>
</protein>
<name>A0A6A7Y7W6_9HYPH</name>
<gene>
    <name evidence="1" type="ORF">F0357_22770</name>
</gene>
<organism evidence="1 2">
    <name type="scientific">Segnochrobactrum spirostomi</name>
    <dbReference type="NCBI Taxonomy" id="2608987"/>
    <lineage>
        <taxon>Bacteria</taxon>
        <taxon>Pseudomonadati</taxon>
        <taxon>Pseudomonadota</taxon>
        <taxon>Alphaproteobacteria</taxon>
        <taxon>Hyphomicrobiales</taxon>
        <taxon>Segnochrobactraceae</taxon>
        <taxon>Segnochrobactrum</taxon>
    </lineage>
</organism>
<comment type="caution">
    <text evidence="1">The sequence shown here is derived from an EMBL/GenBank/DDBJ whole genome shotgun (WGS) entry which is preliminary data.</text>
</comment>
<sequence>MTPDVYTDLQVVNGTKHHLVAGIRGTNKGFCHSYQMQIWFESGDQVDKFPTPVVAVKEDKTYKLQFKRGGSDQDDGADMQINVGLSESGDANVVWVKARSNNKSQHFISTDIQEPNLKGQGPFVVAFNRNGEWPLDDERGLEWFAQGQTIDMGCSNTTQCLAVIDLSIGFPSSAAKMIEGRIINHTFSGNDEKIVWLMVMRHLGW</sequence>
<dbReference type="Proteomes" id="UP000332515">
    <property type="component" value="Unassembled WGS sequence"/>
</dbReference>
<dbReference type="EMBL" id="VWNA01000003">
    <property type="protein sequence ID" value="MQT15424.1"/>
    <property type="molecule type" value="Genomic_DNA"/>
</dbReference>
<dbReference type="AlphaFoldDB" id="A0A6A7Y7W6"/>
<dbReference type="RefSeq" id="WP_153490654.1">
    <property type="nucleotide sequence ID" value="NZ_VWNA01000003.1"/>
</dbReference>